<organism evidence="1">
    <name type="scientific">Anguilla anguilla</name>
    <name type="common">European freshwater eel</name>
    <name type="synonym">Muraena anguilla</name>
    <dbReference type="NCBI Taxonomy" id="7936"/>
    <lineage>
        <taxon>Eukaryota</taxon>
        <taxon>Metazoa</taxon>
        <taxon>Chordata</taxon>
        <taxon>Craniata</taxon>
        <taxon>Vertebrata</taxon>
        <taxon>Euteleostomi</taxon>
        <taxon>Actinopterygii</taxon>
        <taxon>Neopterygii</taxon>
        <taxon>Teleostei</taxon>
        <taxon>Anguilliformes</taxon>
        <taxon>Anguillidae</taxon>
        <taxon>Anguilla</taxon>
    </lineage>
</organism>
<reference evidence="1" key="2">
    <citation type="journal article" date="2015" name="Fish Shellfish Immunol.">
        <title>Early steps in the European eel (Anguilla anguilla)-Vibrio vulnificus interaction in the gills: Role of the RtxA13 toxin.</title>
        <authorList>
            <person name="Callol A."/>
            <person name="Pajuelo D."/>
            <person name="Ebbesson L."/>
            <person name="Teles M."/>
            <person name="MacKenzie S."/>
            <person name="Amaro C."/>
        </authorList>
    </citation>
    <scope>NUCLEOTIDE SEQUENCE</scope>
</reference>
<proteinExistence type="predicted"/>
<protein>
    <submittedName>
        <fullName evidence="1">Uncharacterized protein</fullName>
    </submittedName>
</protein>
<name>A0A0E9RGE6_ANGAN</name>
<dbReference type="AlphaFoldDB" id="A0A0E9RGE6"/>
<evidence type="ECO:0000313" key="1">
    <source>
        <dbReference type="EMBL" id="JAH27535.1"/>
    </source>
</evidence>
<sequence length="33" mass="3931">MNHSFGEEKNKTNKNMFNLARYWQSLLSARLSD</sequence>
<dbReference type="EMBL" id="GBXM01081042">
    <property type="protein sequence ID" value="JAH27535.1"/>
    <property type="molecule type" value="Transcribed_RNA"/>
</dbReference>
<accession>A0A0E9RGE6</accession>
<reference evidence="1" key="1">
    <citation type="submission" date="2014-11" db="EMBL/GenBank/DDBJ databases">
        <authorList>
            <person name="Amaro Gonzalez C."/>
        </authorList>
    </citation>
    <scope>NUCLEOTIDE SEQUENCE</scope>
</reference>